<keyword evidence="1" id="KW-0732">Signal</keyword>
<evidence type="ECO:0000313" key="2">
    <source>
        <dbReference type="EMBL" id="GBF07597.1"/>
    </source>
</evidence>
<organism evidence="2 3">
    <name type="scientific">Deinococcus aerius</name>
    <dbReference type="NCBI Taxonomy" id="200253"/>
    <lineage>
        <taxon>Bacteria</taxon>
        <taxon>Thermotogati</taxon>
        <taxon>Deinococcota</taxon>
        <taxon>Deinococci</taxon>
        <taxon>Deinococcales</taxon>
        <taxon>Deinococcaceae</taxon>
        <taxon>Deinococcus</taxon>
    </lineage>
</organism>
<dbReference type="Proteomes" id="UP000236569">
    <property type="component" value="Unassembled WGS sequence"/>
</dbReference>
<dbReference type="Gene3D" id="3.40.50.1820">
    <property type="entry name" value="alpha/beta hydrolase"/>
    <property type="match status" value="1"/>
</dbReference>
<reference evidence="3" key="1">
    <citation type="submission" date="2018-01" db="EMBL/GenBank/DDBJ databases">
        <title>Draft Genome Sequence of the Radioresistant Bacterium Deinococcus aerius TR0125, Isolated from the Higher Atmosphere above Japan.</title>
        <authorList>
            <person name="Satoh K."/>
            <person name="Arai H."/>
            <person name="Sanzen T."/>
            <person name="Kawaguchi Y."/>
            <person name="Hayashi H."/>
            <person name="Yokobori S."/>
            <person name="Yamagishi A."/>
            <person name="Oono Y."/>
            <person name="Narumi I."/>
        </authorList>
    </citation>
    <scope>NUCLEOTIDE SEQUENCE [LARGE SCALE GENOMIC DNA]</scope>
    <source>
        <strain evidence="3">TR0125</strain>
    </source>
</reference>
<dbReference type="GO" id="GO:0016787">
    <property type="term" value="F:hydrolase activity"/>
    <property type="evidence" value="ECO:0007669"/>
    <property type="project" value="UniProtKB-KW"/>
</dbReference>
<feature type="signal peptide" evidence="1">
    <location>
        <begin position="1"/>
        <end position="24"/>
    </location>
</feature>
<sequence>MSRTPTRRPAFPALTLLACGLALASCGGPTEPPVVVDPVTDTRVQDTRTFNAVVPNLTALGGAAIYQGQYAGIQGPASYAIEVPNNWNGTLVMYAHGYRGTGKDLTVDPPPFMDVTPPASVRQHLISQGYAWAASSYSANYYDVRAGLEDTNGLALKFAELTGKTAPREYLIMGASMGGHVAGAAVEKESLAAEQNKVNYAAALPLCGVMDEEYEFQWLGDYTTVAAQLAGLGAKTYPQTNYQQILPDILAALFTSTSGQLWQENEGQGAKLREIARNLTGGNRPVFELGFRLGVYQGAVFSTGGSDGTLNGILSKNIYGNKDRFYRWTTGETPTPAEVAFNAAILRVEADPNANPARPSGLRWLPRINGEFSVPVLTLHTLGDLYVPFAHQQRYRLAAQQSGNGDRLVQRAIRAPGHCQFTAAEVNEAFDDLVAWKKSGIKPAGDDVLTPATVADPNYGCRFTRGIRAGVAACPPAP</sequence>
<accession>A0A2I9DWZ4</accession>
<feature type="chain" id="PRO_5014316622" evidence="1">
    <location>
        <begin position="25"/>
        <end position="478"/>
    </location>
</feature>
<keyword evidence="3" id="KW-1185">Reference proteome</keyword>
<protein>
    <submittedName>
        <fullName evidence="2">Alpha/beta superfamily hydrolase</fullName>
    </submittedName>
</protein>
<dbReference type="RefSeq" id="WP_103130903.1">
    <property type="nucleotide sequence ID" value="NZ_BFAG01000015.1"/>
</dbReference>
<keyword evidence="2" id="KW-0378">Hydrolase</keyword>
<evidence type="ECO:0000256" key="1">
    <source>
        <dbReference type="SAM" id="SignalP"/>
    </source>
</evidence>
<dbReference type="OrthoDB" id="7197847at2"/>
<gene>
    <name evidence="2" type="ORF">DAERI_150115</name>
</gene>
<dbReference type="InterPro" id="IPR029058">
    <property type="entry name" value="AB_hydrolase_fold"/>
</dbReference>
<name>A0A2I9DWZ4_9DEIO</name>
<proteinExistence type="predicted"/>
<dbReference type="AlphaFoldDB" id="A0A2I9DWZ4"/>
<comment type="caution">
    <text evidence="2">The sequence shown here is derived from an EMBL/GenBank/DDBJ whole genome shotgun (WGS) entry which is preliminary data.</text>
</comment>
<dbReference type="PROSITE" id="PS51257">
    <property type="entry name" value="PROKAR_LIPOPROTEIN"/>
    <property type="match status" value="1"/>
</dbReference>
<evidence type="ECO:0000313" key="3">
    <source>
        <dbReference type="Proteomes" id="UP000236569"/>
    </source>
</evidence>
<dbReference type="SUPFAM" id="SSF53474">
    <property type="entry name" value="alpha/beta-Hydrolases"/>
    <property type="match status" value="1"/>
</dbReference>
<dbReference type="EMBL" id="BFAG01000015">
    <property type="protein sequence ID" value="GBF07597.1"/>
    <property type="molecule type" value="Genomic_DNA"/>
</dbReference>